<reference evidence="2 3" key="1">
    <citation type="journal article" date="2020" name="Nat. Commun.">
        <title>Genome of Tripterygium wilfordii and identification of cytochrome P450 involved in triptolide biosynthesis.</title>
        <authorList>
            <person name="Tu L."/>
            <person name="Su P."/>
            <person name="Zhang Z."/>
            <person name="Gao L."/>
            <person name="Wang J."/>
            <person name="Hu T."/>
            <person name="Zhou J."/>
            <person name="Zhang Y."/>
            <person name="Zhao Y."/>
            <person name="Liu Y."/>
            <person name="Song Y."/>
            <person name="Tong Y."/>
            <person name="Lu Y."/>
            <person name="Yang J."/>
            <person name="Xu C."/>
            <person name="Jia M."/>
            <person name="Peters R.J."/>
            <person name="Huang L."/>
            <person name="Gao W."/>
        </authorList>
    </citation>
    <scope>NUCLEOTIDE SEQUENCE [LARGE SCALE GENOMIC DNA]</scope>
    <source>
        <strain evidence="3">cv. XIE 37</strain>
        <tissue evidence="2">Leaf</tissue>
    </source>
</reference>
<feature type="compositionally biased region" description="Polar residues" evidence="1">
    <location>
        <begin position="312"/>
        <end position="322"/>
    </location>
</feature>
<dbReference type="AlphaFoldDB" id="A0A7J7C7D4"/>
<keyword evidence="2" id="KW-0418">Kinase</keyword>
<feature type="region of interest" description="Disordered" evidence="1">
    <location>
        <begin position="300"/>
        <end position="352"/>
    </location>
</feature>
<organism evidence="2 3">
    <name type="scientific">Tripterygium wilfordii</name>
    <name type="common">Thunder God vine</name>
    <dbReference type="NCBI Taxonomy" id="458696"/>
    <lineage>
        <taxon>Eukaryota</taxon>
        <taxon>Viridiplantae</taxon>
        <taxon>Streptophyta</taxon>
        <taxon>Embryophyta</taxon>
        <taxon>Tracheophyta</taxon>
        <taxon>Spermatophyta</taxon>
        <taxon>Magnoliopsida</taxon>
        <taxon>eudicotyledons</taxon>
        <taxon>Gunneridae</taxon>
        <taxon>Pentapetalae</taxon>
        <taxon>rosids</taxon>
        <taxon>fabids</taxon>
        <taxon>Celastrales</taxon>
        <taxon>Celastraceae</taxon>
        <taxon>Tripterygium</taxon>
    </lineage>
</organism>
<dbReference type="PANTHER" id="PTHR33929:SF1">
    <property type="entry name" value="MEMBRANE-ASSOCIATED KINASE REGULATOR 2-RELATED"/>
    <property type="match status" value="1"/>
</dbReference>
<sequence length="444" mass="48800">METFSLLKYWRGTGGDVFGHGGGGGCSRSQKRPTSSTTAIVAAVTNNVVESSTEDDEDNDGPFFDLEFAVPEEEVGDDKNEEEDEITDVVSDEDEDGMDDDREFKFTLSSGSSNERTDPNPELSPSDDIFFKGKLVPIEQSSLELDGSEPYSRPQFPVLLLKSATKFRVFMLGLKKSKATAKAEKTESSSDDGSATVPANAKQQQTSEREIVHEEKSINDKQRKPFTVKFKVEEVPFASLFTSSKNTDKSLKQNSNPEESESTTDERLFSKDVMQKYLKKVKPLYVRVSRRYGEKLRFSGQLSLGSGAKQAPPQSVTQNSPTGEKRQPGAESTEVPTTDGKSEIQKQGNLPAGLRVVRKHLWKSRSASSAVAAAPSPGVSNRRDDSLLQQQDGIQGAILHCKRSFNASRDSESSLLSRCVSDPSHKKSIELSDDYSEEGKNNPL</sequence>
<feature type="region of interest" description="Disordered" evidence="1">
    <location>
        <begin position="176"/>
        <end position="220"/>
    </location>
</feature>
<keyword evidence="3" id="KW-1185">Reference proteome</keyword>
<dbReference type="EMBL" id="JAAARO010000020">
    <property type="protein sequence ID" value="KAF5730039.1"/>
    <property type="molecule type" value="Genomic_DNA"/>
</dbReference>
<evidence type="ECO:0000313" key="2">
    <source>
        <dbReference type="EMBL" id="KAF5730039.1"/>
    </source>
</evidence>
<feature type="region of interest" description="Disordered" evidence="1">
    <location>
        <begin position="365"/>
        <end position="391"/>
    </location>
</feature>
<dbReference type="Proteomes" id="UP000593562">
    <property type="component" value="Unassembled WGS sequence"/>
</dbReference>
<accession>A0A7J7C7D4</accession>
<dbReference type="InterPro" id="IPR039619">
    <property type="entry name" value="MAKR2/5"/>
</dbReference>
<feature type="compositionally biased region" description="Acidic residues" evidence="1">
    <location>
        <begin position="70"/>
        <end position="101"/>
    </location>
</feature>
<dbReference type="OrthoDB" id="689803at2759"/>
<evidence type="ECO:0000313" key="3">
    <source>
        <dbReference type="Proteomes" id="UP000593562"/>
    </source>
</evidence>
<dbReference type="GO" id="GO:0005886">
    <property type="term" value="C:plasma membrane"/>
    <property type="evidence" value="ECO:0007669"/>
    <property type="project" value="InterPro"/>
</dbReference>
<comment type="caution">
    <text evidence="2">The sequence shown here is derived from an EMBL/GenBank/DDBJ whole genome shotgun (WGS) entry which is preliminary data.</text>
</comment>
<feature type="compositionally biased region" description="Basic and acidic residues" evidence="1">
    <location>
        <begin position="207"/>
        <end position="220"/>
    </location>
</feature>
<dbReference type="FunCoup" id="A0A7J7C7D4">
    <property type="interactions" value="1520"/>
</dbReference>
<proteinExistence type="predicted"/>
<keyword evidence="2" id="KW-0808">Transferase</keyword>
<dbReference type="PANTHER" id="PTHR33929">
    <property type="entry name" value="MEMBRANE-ASSOCIATED KINASE REGULATOR 2-RELATED"/>
    <property type="match status" value="1"/>
</dbReference>
<evidence type="ECO:0000256" key="1">
    <source>
        <dbReference type="SAM" id="MobiDB-lite"/>
    </source>
</evidence>
<feature type="region of interest" description="Disordered" evidence="1">
    <location>
        <begin position="407"/>
        <end position="444"/>
    </location>
</feature>
<feature type="region of interest" description="Disordered" evidence="1">
    <location>
        <begin position="47"/>
        <end position="129"/>
    </location>
</feature>
<dbReference type="InParanoid" id="A0A7J7C7D4"/>
<dbReference type="GO" id="GO:0016301">
    <property type="term" value="F:kinase activity"/>
    <property type="evidence" value="ECO:0007669"/>
    <property type="project" value="UniProtKB-KW"/>
</dbReference>
<protein>
    <submittedName>
        <fullName evidence="2">Membrane-associated kinase regulator 2</fullName>
    </submittedName>
</protein>
<gene>
    <name evidence="2" type="ORF">HS088_TW20G00409</name>
</gene>
<feature type="region of interest" description="Disordered" evidence="1">
    <location>
        <begin position="243"/>
        <end position="267"/>
    </location>
</feature>
<feature type="compositionally biased region" description="Polar residues" evidence="1">
    <location>
        <begin position="407"/>
        <end position="416"/>
    </location>
</feature>
<feature type="compositionally biased region" description="Low complexity" evidence="1">
    <location>
        <begin position="366"/>
        <end position="380"/>
    </location>
</feature>
<name>A0A7J7C7D4_TRIWF</name>